<comment type="similarity">
    <text evidence="1 2">Belongs to the cytochrome P450 family.</text>
</comment>
<keyword evidence="2" id="KW-0503">Monooxygenase</keyword>
<gene>
    <name evidence="4" type="ORF">GCM10010422_33390</name>
</gene>
<sequence length="409" mass="44721">MTELTDITGPATPADPVAFPQDRTCPYHPPTGYAPLREARPLARVTLYDGREVWMVTGHAIARSLLADPRLSSDRRRGEFPSISPRFEGVRDRRVALLGQDDPEHQRQRRMMIPSFTLKRAGGLRPAIQRIVDGLLDTMIEQGPPADLVSAFALPVPSMVICDVLGVPYADHEFFEEQSRRLLRGPTAADSQGARDRLEEYLGGLVDAKARQSEPGDGVLDDLVHQQLSQGTLERADVVSLAVILLVAGHETTANMISLGTFTLLQNPGRLAELRADPALLPAAVEELMRMLSIADGLARVALQDIEIDGTTIRAGEGVFFSTSVINRDPGQYDEPDALDFHRPTRHHVAFGFGIHQCLGQNLARAELEIALGTLLARLPGLRLAAPAEEIPFKPGDTIQGMLELPVTW</sequence>
<accession>A0ABN3LNE0</accession>
<keyword evidence="2" id="KW-0349">Heme</keyword>
<dbReference type="InterPro" id="IPR017972">
    <property type="entry name" value="Cyt_P450_CS"/>
</dbReference>
<comment type="caution">
    <text evidence="4">The sequence shown here is derived from an EMBL/GenBank/DDBJ whole genome shotgun (WGS) entry which is preliminary data.</text>
</comment>
<reference evidence="4 5" key="1">
    <citation type="journal article" date="2019" name="Int. J. Syst. Evol. Microbiol.">
        <title>The Global Catalogue of Microorganisms (GCM) 10K type strain sequencing project: providing services to taxonomists for standard genome sequencing and annotation.</title>
        <authorList>
            <consortium name="The Broad Institute Genomics Platform"/>
            <consortium name="The Broad Institute Genome Sequencing Center for Infectious Disease"/>
            <person name="Wu L."/>
            <person name="Ma J."/>
        </authorList>
    </citation>
    <scope>NUCLEOTIDE SEQUENCE [LARGE SCALE GENOMIC DNA]</scope>
    <source>
        <strain evidence="4 5">JCM 6923</strain>
    </source>
</reference>
<dbReference type="PANTHER" id="PTHR46696">
    <property type="entry name" value="P450, PUTATIVE (EUROFUNG)-RELATED"/>
    <property type="match status" value="1"/>
</dbReference>
<dbReference type="RefSeq" id="WP_086806410.1">
    <property type="nucleotide sequence ID" value="NZ_BAAATL010000014.1"/>
</dbReference>
<dbReference type="PANTHER" id="PTHR46696:SF1">
    <property type="entry name" value="CYTOCHROME P450 YJIB-RELATED"/>
    <property type="match status" value="1"/>
</dbReference>
<protein>
    <submittedName>
        <fullName evidence="4">Cytochrome P450</fullName>
    </submittedName>
</protein>
<evidence type="ECO:0000256" key="3">
    <source>
        <dbReference type="SAM" id="MobiDB-lite"/>
    </source>
</evidence>
<dbReference type="EMBL" id="BAAATL010000014">
    <property type="protein sequence ID" value="GAA2485179.1"/>
    <property type="molecule type" value="Genomic_DNA"/>
</dbReference>
<dbReference type="PRINTS" id="PR00385">
    <property type="entry name" value="P450"/>
</dbReference>
<dbReference type="Proteomes" id="UP001501721">
    <property type="component" value="Unassembled WGS sequence"/>
</dbReference>
<evidence type="ECO:0000313" key="5">
    <source>
        <dbReference type="Proteomes" id="UP001501721"/>
    </source>
</evidence>
<name>A0ABN3LNE0_9ACTN</name>
<dbReference type="PROSITE" id="PS00086">
    <property type="entry name" value="CYTOCHROME_P450"/>
    <property type="match status" value="1"/>
</dbReference>
<dbReference type="InterPro" id="IPR001128">
    <property type="entry name" value="Cyt_P450"/>
</dbReference>
<dbReference type="InterPro" id="IPR036396">
    <property type="entry name" value="Cyt_P450_sf"/>
</dbReference>
<keyword evidence="2" id="KW-0479">Metal-binding</keyword>
<feature type="region of interest" description="Disordered" evidence="3">
    <location>
        <begin position="1"/>
        <end position="21"/>
    </location>
</feature>
<dbReference type="Pfam" id="PF00067">
    <property type="entry name" value="p450"/>
    <property type="match status" value="1"/>
</dbReference>
<dbReference type="InterPro" id="IPR002397">
    <property type="entry name" value="Cyt_P450_B"/>
</dbReference>
<organism evidence="4 5">
    <name type="scientific">Streptomyces graminearus</name>
    <dbReference type="NCBI Taxonomy" id="284030"/>
    <lineage>
        <taxon>Bacteria</taxon>
        <taxon>Bacillati</taxon>
        <taxon>Actinomycetota</taxon>
        <taxon>Actinomycetes</taxon>
        <taxon>Kitasatosporales</taxon>
        <taxon>Streptomycetaceae</taxon>
        <taxon>Streptomyces</taxon>
    </lineage>
</organism>
<evidence type="ECO:0000256" key="2">
    <source>
        <dbReference type="RuleBase" id="RU000461"/>
    </source>
</evidence>
<proteinExistence type="inferred from homology"/>
<dbReference type="SUPFAM" id="SSF48264">
    <property type="entry name" value="Cytochrome P450"/>
    <property type="match status" value="1"/>
</dbReference>
<keyword evidence="2" id="KW-0408">Iron</keyword>
<evidence type="ECO:0000313" key="4">
    <source>
        <dbReference type="EMBL" id="GAA2485179.1"/>
    </source>
</evidence>
<keyword evidence="5" id="KW-1185">Reference proteome</keyword>
<evidence type="ECO:0000256" key="1">
    <source>
        <dbReference type="ARBA" id="ARBA00010617"/>
    </source>
</evidence>
<dbReference type="PRINTS" id="PR00359">
    <property type="entry name" value="BP450"/>
</dbReference>
<keyword evidence="2" id="KW-0560">Oxidoreductase</keyword>
<dbReference type="CDD" id="cd11030">
    <property type="entry name" value="CYP105-like"/>
    <property type="match status" value="1"/>
</dbReference>
<dbReference type="Gene3D" id="1.10.630.10">
    <property type="entry name" value="Cytochrome P450"/>
    <property type="match status" value="1"/>
</dbReference>